<evidence type="ECO:0000256" key="1">
    <source>
        <dbReference type="SAM" id="Phobius"/>
    </source>
</evidence>
<feature type="transmembrane region" description="Helical" evidence="1">
    <location>
        <begin position="63"/>
        <end position="81"/>
    </location>
</feature>
<sequence length="211" mass="23559">MAPFDPPAKKIAVPELYDDEDDKTVQTDGSNDLNEPLLSIQTTMSEDEEDTAMKESSSQWSNLYSLIIGLIIGCFIQFSSLGANFLMTSMYGYNVFFMKEFLVVSLVWCFVTSIMGVCVLLFLRSLVVTSFYATTSVNENFKAKEDFIAGLIQKMEYYFAVGALIGVCMCWTITDIVLGMKAHIVHSLVTLVIALVWCRLVMTFCGSKVES</sequence>
<gene>
    <name evidence="2" type="ORF">SEMRO_128_G061160.1</name>
</gene>
<keyword evidence="1" id="KW-1133">Transmembrane helix</keyword>
<proteinExistence type="predicted"/>
<accession>A0A9N8DK09</accession>
<keyword evidence="3" id="KW-1185">Reference proteome</keyword>
<keyword evidence="1" id="KW-0812">Transmembrane</keyword>
<dbReference type="Proteomes" id="UP001153069">
    <property type="component" value="Unassembled WGS sequence"/>
</dbReference>
<evidence type="ECO:0000313" key="3">
    <source>
        <dbReference type="Proteomes" id="UP001153069"/>
    </source>
</evidence>
<keyword evidence="1" id="KW-0472">Membrane</keyword>
<dbReference type="EMBL" id="CAICTM010000127">
    <property type="protein sequence ID" value="CAB9502124.1"/>
    <property type="molecule type" value="Genomic_DNA"/>
</dbReference>
<protein>
    <submittedName>
        <fullName evidence="2">Uncharacterized protein</fullName>
    </submittedName>
</protein>
<dbReference type="AlphaFoldDB" id="A0A9N8DK09"/>
<feature type="transmembrane region" description="Helical" evidence="1">
    <location>
        <begin position="101"/>
        <end position="123"/>
    </location>
</feature>
<reference evidence="2" key="1">
    <citation type="submission" date="2020-06" db="EMBL/GenBank/DDBJ databases">
        <authorList>
            <consortium name="Plant Systems Biology data submission"/>
        </authorList>
    </citation>
    <scope>NUCLEOTIDE SEQUENCE</scope>
    <source>
        <strain evidence="2">D6</strain>
    </source>
</reference>
<comment type="caution">
    <text evidence="2">The sequence shown here is derived from an EMBL/GenBank/DDBJ whole genome shotgun (WGS) entry which is preliminary data.</text>
</comment>
<organism evidence="2 3">
    <name type="scientific">Seminavis robusta</name>
    <dbReference type="NCBI Taxonomy" id="568900"/>
    <lineage>
        <taxon>Eukaryota</taxon>
        <taxon>Sar</taxon>
        <taxon>Stramenopiles</taxon>
        <taxon>Ochrophyta</taxon>
        <taxon>Bacillariophyta</taxon>
        <taxon>Bacillariophyceae</taxon>
        <taxon>Bacillariophycidae</taxon>
        <taxon>Naviculales</taxon>
        <taxon>Naviculaceae</taxon>
        <taxon>Seminavis</taxon>
    </lineage>
</organism>
<feature type="transmembrane region" description="Helical" evidence="1">
    <location>
        <begin position="157"/>
        <end position="178"/>
    </location>
</feature>
<name>A0A9N8DK09_9STRA</name>
<evidence type="ECO:0000313" key="2">
    <source>
        <dbReference type="EMBL" id="CAB9502124.1"/>
    </source>
</evidence>
<dbReference type="OrthoDB" id="45097at2759"/>
<feature type="transmembrane region" description="Helical" evidence="1">
    <location>
        <begin position="184"/>
        <end position="205"/>
    </location>
</feature>